<keyword evidence="1" id="KW-1133">Transmembrane helix</keyword>
<keyword evidence="1" id="KW-0812">Transmembrane</keyword>
<protein>
    <submittedName>
        <fullName evidence="3">Uncharacterized protein</fullName>
    </submittedName>
</protein>
<keyword evidence="4" id="KW-1185">Reference proteome</keyword>
<dbReference type="EMBL" id="JALBGC010000002">
    <property type="protein sequence ID" value="MCI1186833.1"/>
    <property type="molecule type" value="Genomic_DNA"/>
</dbReference>
<feature type="signal peptide" evidence="2">
    <location>
        <begin position="1"/>
        <end position="21"/>
    </location>
</feature>
<name>A0A9X2AFS0_9BACT</name>
<keyword evidence="1" id="KW-0472">Membrane</keyword>
<dbReference type="Proteomes" id="UP001139193">
    <property type="component" value="Unassembled WGS sequence"/>
</dbReference>
<evidence type="ECO:0000256" key="1">
    <source>
        <dbReference type="SAM" id="Phobius"/>
    </source>
</evidence>
<keyword evidence="2" id="KW-0732">Signal</keyword>
<feature type="chain" id="PRO_5040754803" evidence="2">
    <location>
        <begin position="22"/>
        <end position="118"/>
    </location>
</feature>
<evidence type="ECO:0000256" key="2">
    <source>
        <dbReference type="SAM" id="SignalP"/>
    </source>
</evidence>
<evidence type="ECO:0000313" key="4">
    <source>
        <dbReference type="Proteomes" id="UP001139193"/>
    </source>
</evidence>
<accession>A0A9X2AFS0</accession>
<dbReference type="AlphaFoldDB" id="A0A9X2AFS0"/>
<feature type="transmembrane region" description="Helical" evidence="1">
    <location>
        <begin position="98"/>
        <end position="117"/>
    </location>
</feature>
<proteinExistence type="predicted"/>
<sequence>MRRLYSLFFYCFSIISPTASAEQVSDNSFLLLCFALYFPLSFVAHFCEVAFACNIGVWGVVGLLAGMSIVLYQMLLAEGKWKRIVAQYPMRPVRKGDIYLGMGLLLLAGLASVFVPVL</sequence>
<reference evidence="3" key="1">
    <citation type="submission" date="2022-03" db="EMBL/GenBank/DDBJ databases">
        <title>Bacterial whole genome sequence for Hymenobacter sp. DH14.</title>
        <authorList>
            <person name="Le V."/>
        </authorList>
    </citation>
    <scope>NUCLEOTIDE SEQUENCE</scope>
    <source>
        <strain evidence="3">DH14</strain>
    </source>
</reference>
<dbReference type="RefSeq" id="WP_241935121.1">
    <property type="nucleotide sequence ID" value="NZ_JALBGC010000002.1"/>
</dbReference>
<organism evidence="3 4">
    <name type="scientific">Hymenobacter cyanobacteriorum</name>
    <dbReference type="NCBI Taxonomy" id="2926463"/>
    <lineage>
        <taxon>Bacteria</taxon>
        <taxon>Pseudomonadati</taxon>
        <taxon>Bacteroidota</taxon>
        <taxon>Cytophagia</taxon>
        <taxon>Cytophagales</taxon>
        <taxon>Hymenobacteraceae</taxon>
        <taxon>Hymenobacter</taxon>
    </lineage>
</organism>
<gene>
    <name evidence="3" type="ORF">MON38_05335</name>
</gene>
<evidence type="ECO:0000313" key="3">
    <source>
        <dbReference type="EMBL" id="MCI1186833.1"/>
    </source>
</evidence>
<comment type="caution">
    <text evidence="3">The sequence shown here is derived from an EMBL/GenBank/DDBJ whole genome shotgun (WGS) entry which is preliminary data.</text>
</comment>
<feature type="transmembrane region" description="Helical" evidence="1">
    <location>
        <begin position="55"/>
        <end position="77"/>
    </location>
</feature>